<reference evidence="2 3" key="1">
    <citation type="journal article" date="2020" name="Biotechnol. Biofuels">
        <title>New insights from the biogas microbiome by comprehensive genome-resolved metagenomics of nearly 1600 species originating from multiple anaerobic digesters.</title>
        <authorList>
            <person name="Campanaro S."/>
            <person name="Treu L."/>
            <person name="Rodriguez-R L.M."/>
            <person name="Kovalovszki A."/>
            <person name="Ziels R.M."/>
            <person name="Maus I."/>
            <person name="Zhu X."/>
            <person name="Kougias P.G."/>
            <person name="Basile A."/>
            <person name="Luo G."/>
            <person name="Schluter A."/>
            <person name="Konstantinidis K.T."/>
            <person name="Angelidaki I."/>
        </authorList>
    </citation>
    <scope>NUCLEOTIDE SEQUENCE [LARGE SCALE GENOMIC DNA]</scope>
    <source>
        <strain evidence="2">AS05jafATM_89</strain>
    </source>
</reference>
<evidence type="ECO:0000313" key="3">
    <source>
        <dbReference type="Proteomes" id="UP000576550"/>
    </source>
</evidence>
<evidence type="ECO:0000313" key="2">
    <source>
        <dbReference type="EMBL" id="HHX99115.1"/>
    </source>
</evidence>
<proteinExistence type="predicted"/>
<accession>A0A832QD72</accession>
<comment type="caution">
    <text evidence="2">The sequence shown here is derived from an EMBL/GenBank/DDBJ whole genome shotgun (WGS) entry which is preliminary data.</text>
</comment>
<dbReference type="Proteomes" id="UP000576550">
    <property type="component" value="Unassembled WGS sequence"/>
</dbReference>
<organism evidence="2 3">
    <name type="scientific">Candidatus Dojkabacteria bacterium</name>
    <dbReference type="NCBI Taxonomy" id="2099670"/>
    <lineage>
        <taxon>Bacteria</taxon>
        <taxon>Candidatus Dojkabacteria</taxon>
    </lineage>
</organism>
<protein>
    <submittedName>
        <fullName evidence="2">Uncharacterized protein</fullName>
    </submittedName>
</protein>
<feature type="region of interest" description="Disordered" evidence="1">
    <location>
        <begin position="140"/>
        <end position="159"/>
    </location>
</feature>
<evidence type="ECO:0000256" key="1">
    <source>
        <dbReference type="SAM" id="MobiDB-lite"/>
    </source>
</evidence>
<sequence>MDIRQQIEGVKQDLLSEGLMKEKLNELEGLAAEEAIEQALQDLQEKDIATIEALEQSLVMQPKSLEEAEKNIQLIFDTAYGEQSETMRQQMLYTYLSNVLANIRNSKDLLARYQAGDPTAIAVIESNKNNPEVEELLQYMEDADRTSEDTPPTEEKDKE</sequence>
<dbReference type="EMBL" id="DUTP01000001">
    <property type="protein sequence ID" value="HHX99115.1"/>
    <property type="molecule type" value="Genomic_DNA"/>
</dbReference>
<gene>
    <name evidence="2" type="ORF">GX533_00285</name>
</gene>
<name>A0A832QD72_9BACT</name>
<feature type="compositionally biased region" description="Basic and acidic residues" evidence="1">
    <location>
        <begin position="142"/>
        <end position="159"/>
    </location>
</feature>
<dbReference type="AlphaFoldDB" id="A0A832QD72"/>